<evidence type="ECO:0000259" key="4">
    <source>
        <dbReference type="Pfam" id="PF00440"/>
    </source>
</evidence>
<dbReference type="InterPro" id="IPR001647">
    <property type="entry name" value="HTH_TetR"/>
</dbReference>
<keyword evidence="2" id="KW-0238">DNA-binding</keyword>
<organism evidence="5 6">
    <name type="scientific">Ectorhizobium quercum</name>
    <dbReference type="NCBI Taxonomy" id="2965071"/>
    <lineage>
        <taxon>Bacteria</taxon>
        <taxon>Pseudomonadati</taxon>
        <taxon>Pseudomonadota</taxon>
        <taxon>Alphaproteobacteria</taxon>
        <taxon>Hyphomicrobiales</taxon>
        <taxon>Rhizobiaceae</taxon>
        <taxon>Ectorhizobium</taxon>
    </lineage>
</organism>
<evidence type="ECO:0000313" key="5">
    <source>
        <dbReference type="EMBL" id="MCX8999118.1"/>
    </source>
</evidence>
<dbReference type="PANTHER" id="PTHR47506:SF1">
    <property type="entry name" value="HTH-TYPE TRANSCRIPTIONAL REGULATOR YJDC"/>
    <property type="match status" value="1"/>
</dbReference>
<name>A0AAE3N1M4_9HYPH</name>
<keyword evidence="3" id="KW-0804">Transcription</keyword>
<reference evidence="5" key="1">
    <citation type="submission" date="2022-07" db="EMBL/GenBank/DDBJ databases">
        <title>Ectorhizobium quercum gen.nov., sp. nov.</title>
        <authorList>
            <person name="Ma T."/>
            <person name="Li Y."/>
        </authorList>
    </citation>
    <scope>NUCLEOTIDE SEQUENCE</scope>
    <source>
        <strain evidence="5">BDR2-2</strain>
    </source>
</reference>
<dbReference type="Pfam" id="PF00440">
    <property type="entry name" value="TetR_N"/>
    <property type="match status" value="1"/>
</dbReference>
<dbReference type="GO" id="GO:0003677">
    <property type="term" value="F:DNA binding"/>
    <property type="evidence" value="ECO:0007669"/>
    <property type="project" value="UniProtKB-KW"/>
</dbReference>
<feature type="domain" description="HTH tetR-type" evidence="4">
    <location>
        <begin position="36"/>
        <end position="68"/>
    </location>
</feature>
<accession>A0AAE3N1M4</accession>
<evidence type="ECO:0000256" key="1">
    <source>
        <dbReference type="ARBA" id="ARBA00023015"/>
    </source>
</evidence>
<dbReference type="SUPFAM" id="SSF46689">
    <property type="entry name" value="Homeodomain-like"/>
    <property type="match status" value="1"/>
</dbReference>
<protein>
    <submittedName>
        <fullName evidence="5">TetR/AcrR family transcriptional regulator</fullName>
    </submittedName>
</protein>
<keyword evidence="6" id="KW-1185">Reference proteome</keyword>
<sequence length="137" mass="14500">MRLTTPSILLITERPVTNRITMARPETVSDAARIVAAFRAQGFAGTSLSDLTQAAGLTKAALYHRFPGGEDAMAAAALKGVDCIMETRVLEPLEGSGPLLDRIAKMVEGLDHLYASGRVACLTDLFSMETAPPSPPS</sequence>
<dbReference type="Gene3D" id="1.10.357.10">
    <property type="entry name" value="Tetracycline Repressor, domain 2"/>
    <property type="match status" value="1"/>
</dbReference>
<dbReference type="RefSeq" id="WP_306412610.1">
    <property type="nucleotide sequence ID" value="NZ_JANFPI010000006.1"/>
</dbReference>
<evidence type="ECO:0000313" key="6">
    <source>
        <dbReference type="Proteomes" id="UP001208771"/>
    </source>
</evidence>
<keyword evidence="1" id="KW-0805">Transcription regulation</keyword>
<proteinExistence type="predicted"/>
<dbReference type="AlphaFoldDB" id="A0AAE3N1M4"/>
<evidence type="ECO:0000256" key="3">
    <source>
        <dbReference type="ARBA" id="ARBA00023163"/>
    </source>
</evidence>
<dbReference type="EMBL" id="JANFPI010000006">
    <property type="protein sequence ID" value="MCX8999118.1"/>
    <property type="molecule type" value="Genomic_DNA"/>
</dbReference>
<dbReference type="PANTHER" id="PTHR47506">
    <property type="entry name" value="TRANSCRIPTIONAL REGULATORY PROTEIN"/>
    <property type="match status" value="1"/>
</dbReference>
<dbReference type="Proteomes" id="UP001208771">
    <property type="component" value="Unassembled WGS sequence"/>
</dbReference>
<evidence type="ECO:0000256" key="2">
    <source>
        <dbReference type="ARBA" id="ARBA00023125"/>
    </source>
</evidence>
<dbReference type="InterPro" id="IPR009057">
    <property type="entry name" value="Homeodomain-like_sf"/>
</dbReference>
<comment type="caution">
    <text evidence="5">The sequence shown here is derived from an EMBL/GenBank/DDBJ whole genome shotgun (WGS) entry which is preliminary data.</text>
</comment>
<gene>
    <name evidence="5" type="ORF">NOF55_18595</name>
</gene>